<dbReference type="OrthoDB" id="8056705at2759"/>
<proteinExistence type="predicted"/>
<sequence length="257" mass="28691">MYIFLGWLLNIFLKNNGKSDCDRKWSELASTLNCLGVAVKSVEQWCTVWRDLKSRTSIKVRDRKRKRAMTGNNPIDEEPLTELERRVIALIGNDYVQGHENVPETVPIEEELQLRLEEGEDSIVIEMPSFSNGVDLEMHASTPATQASKTPRRSSRRRRVEDVSDTRNAFLEIAQTQANTLKVSISAFGTHLEYVFMSFRFAASTQIASRQADALQLLAESNAATTQALADAMTTMGEGLKACAAAFNNLADAISRM</sequence>
<protein>
    <submittedName>
        <fullName evidence="2">(Mediterranean fruit fly) hypothetical protein</fullName>
    </submittedName>
</protein>
<evidence type="ECO:0000256" key="1">
    <source>
        <dbReference type="SAM" id="MobiDB-lite"/>
    </source>
</evidence>
<organism evidence="2 3">
    <name type="scientific">Ceratitis capitata</name>
    <name type="common">Mediterranean fruit fly</name>
    <name type="synonym">Tephritis capitata</name>
    <dbReference type="NCBI Taxonomy" id="7213"/>
    <lineage>
        <taxon>Eukaryota</taxon>
        <taxon>Metazoa</taxon>
        <taxon>Ecdysozoa</taxon>
        <taxon>Arthropoda</taxon>
        <taxon>Hexapoda</taxon>
        <taxon>Insecta</taxon>
        <taxon>Pterygota</taxon>
        <taxon>Neoptera</taxon>
        <taxon>Endopterygota</taxon>
        <taxon>Diptera</taxon>
        <taxon>Brachycera</taxon>
        <taxon>Muscomorpha</taxon>
        <taxon>Tephritoidea</taxon>
        <taxon>Tephritidae</taxon>
        <taxon>Ceratitis</taxon>
        <taxon>Ceratitis</taxon>
    </lineage>
</organism>
<keyword evidence="3" id="KW-1185">Reference proteome</keyword>
<accession>A0A811UWC2</accession>
<dbReference type="EMBL" id="CAJHJT010000034">
    <property type="protein sequence ID" value="CAD7003489.1"/>
    <property type="molecule type" value="Genomic_DNA"/>
</dbReference>
<reference evidence="2" key="1">
    <citation type="submission" date="2020-11" db="EMBL/GenBank/DDBJ databases">
        <authorList>
            <person name="Whitehead M."/>
        </authorList>
    </citation>
    <scope>NUCLEOTIDE SEQUENCE</scope>
    <source>
        <strain evidence="2">EGII</strain>
    </source>
</reference>
<gene>
    <name evidence="2" type="ORF">CCAP1982_LOCUS11940</name>
</gene>
<evidence type="ECO:0000313" key="3">
    <source>
        <dbReference type="Proteomes" id="UP000606786"/>
    </source>
</evidence>
<feature type="region of interest" description="Disordered" evidence="1">
    <location>
        <begin position="139"/>
        <end position="161"/>
    </location>
</feature>
<name>A0A811UWC2_CERCA</name>
<evidence type="ECO:0000313" key="2">
    <source>
        <dbReference type="EMBL" id="CAD7003489.1"/>
    </source>
</evidence>
<comment type="caution">
    <text evidence="2">The sequence shown here is derived from an EMBL/GenBank/DDBJ whole genome shotgun (WGS) entry which is preliminary data.</text>
</comment>
<dbReference type="AlphaFoldDB" id="A0A811UWC2"/>
<dbReference type="Proteomes" id="UP000606786">
    <property type="component" value="Unassembled WGS sequence"/>
</dbReference>